<evidence type="ECO:0000256" key="1">
    <source>
        <dbReference type="SAM" id="Phobius"/>
    </source>
</evidence>
<keyword evidence="1" id="KW-0812">Transmembrane</keyword>
<sequence>MSKSNSGFRMALGGVMAALSLVLMLLSAVIPTMSYGLPALCGILTTLVVIECGDRTALLMYGAVSILSLLLLPSKESALIYLFVFGWYPIAKRRIESLNRQVLEWIIKLVVVAIPVTVGSIGAVALVGMEGFFGSDIAGWMIPLVYLAAAAVFVLYDIALTRLISAYLSTIRPKVMPRFFK</sequence>
<feature type="transmembrane region" description="Helical" evidence="1">
    <location>
        <begin position="140"/>
        <end position="168"/>
    </location>
</feature>
<feature type="transmembrane region" description="Helical" evidence="1">
    <location>
        <begin position="105"/>
        <end position="128"/>
    </location>
</feature>
<dbReference type="AlphaFoldDB" id="A0A9D1H826"/>
<name>A0A9D1H826_9FIRM</name>
<reference evidence="2" key="1">
    <citation type="submission" date="2020-10" db="EMBL/GenBank/DDBJ databases">
        <authorList>
            <person name="Gilroy R."/>
        </authorList>
    </citation>
    <scope>NUCLEOTIDE SEQUENCE</scope>
    <source>
        <strain evidence="2">ChiBcec7-5410</strain>
    </source>
</reference>
<proteinExistence type="predicted"/>
<evidence type="ECO:0000313" key="2">
    <source>
        <dbReference type="EMBL" id="HIT95400.1"/>
    </source>
</evidence>
<dbReference type="EMBL" id="DVLW01000260">
    <property type="protein sequence ID" value="HIT95400.1"/>
    <property type="molecule type" value="Genomic_DNA"/>
</dbReference>
<accession>A0A9D1H826</accession>
<gene>
    <name evidence="2" type="ORF">IAC43_09455</name>
</gene>
<comment type="caution">
    <text evidence="2">The sequence shown here is derived from an EMBL/GenBank/DDBJ whole genome shotgun (WGS) entry which is preliminary data.</text>
</comment>
<keyword evidence="1" id="KW-1133">Transmembrane helix</keyword>
<protein>
    <submittedName>
        <fullName evidence="2">Uncharacterized protein</fullName>
    </submittedName>
</protein>
<organism evidence="2 3">
    <name type="scientific">Candidatus Faecivivens stercoripullorum</name>
    <dbReference type="NCBI Taxonomy" id="2840805"/>
    <lineage>
        <taxon>Bacteria</taxon>
        <taxon>Bacillati</taxon>
        <taxon>Bacillota</taxon>
        <taxon>Clostridia</taxon>
        <taxon>Eubacteriales</taxon>
        <taxon>Oscillospiraceae</taxon>
        <taxon>Oscillospiraceae incertae sedis</taxon>
        <taxon>Candidatus Faecivivens</taxon>
    </lineage>
</organism>
<dbReference type="Proteomes" id="UP000824160">
    <property type="component" value="Unassembled WGS sequence"/>
</dbReference>
<reference evidence="2" key="2">
    <citation type="journal article" date="2021" name="PeerJ">
        <title>Extensive microbial diversity within the chicken gut microbiome revealed by metagenomics and culture.</title>
        <authorList>
            <person name="Gilroy R."/>
            <person name="Ravi A."/>
            <person name="Getino M."/>
            <person name="Pursley I."/>
            <person name="Horton D.L."/>
            <person name="Alikhan N.F."/>
            <person name="Baker D."/>
            <person name="Gharbi K."/>
            <person name="Hall N."/>
            <person name="Watson M."/>
            <person name="Adriaenssens E.M."/>
            <person name="Foster-Nyarko E."/>
            <person name="Jarju S."/>
            <person name="Secka A."/>
            <person name="Antonio M."/>
            <person name="Oren A."/>
            <person name="Chaudhuri R.R."/>
            <person name="La Ragione R."/>
            <person name="Hildebrand F."/>
            <person name="Pallen M.J."/>
        </authorList>
    </citation>
    <scope>NUCLEOTIDE SEQUENCE</scope>
    <source>
        <strain evidence="2">ChiBcec7-5410</strain>
    </source>
</reference>
<evidence type="ECO:0000313" key="3">
    <source>
        <dbReference type="Proteomes" id="UP000824160"/>
    </source>
</evidence>
<feature type="transmembrane region" description="Helical" evidence="1">
    <location>
        <begin position="60"/>
        <end position="84"/>
    </location>
</feature>
<keyword evidence="1" id="KW-0472">Membrane</keyword>